<name>A0ACB7IAG3_MANES</name>
<dbReference type="Proteomes" id="UP000091857">
    <property type="component" value="Chromosome 1"/>
</dbReference>
<sequence length="624" mass="71500">MSFMAGWSMLANGSSLDCADIINGCKGNACSTDANHEAKDRNAVHESDDDYEVKLRCLFDQVLSVFTNEAASRGCIRPLPALLPDGQSLDLFKLFRVVRNRGGFDLVNGFWTFVVKELGLDIRASTSVKLIYFKYLYELERWSRGSFRDGKLATGQCHLDGNLSCLSTELETEFRSLLSHEYRKGKDGKHKKNGKNINMDVLQSKKGLLDMKDLHEVCNGIGNKHTDDDDEKFRDYKENKSYDDDDVVILDPRIGKKIFDSRKRKRESLSTMLKWVIQIAKCPDGPLSEEIPSKFKDYKGRELWAQAVRARDALLRKRLVDSNSERSLLQSNHKMHPSMYEEVTAATDQSAERLRCSERLHTLVKPRSCSCCNSCAAQSQLIGSPKTQFEDCLKGQPLVNDDLSDAKSTQSPSGDEIQRHVPVGPRFQADVPEWTGMVSESDPRWLGTQVWPFDGDHNAPVETDSIGKGRRDVCSCQLPGSVECVRFHIAESRMKLKLELGHMFYQWRFDHMGEEISLRWTAEEEMRFKNMVRFNPPSLDKSFWDDYRKYFPRKKREELVSYYFNVFVVQRRSYQNRVTPKHIDSDDDESEFGSLSDNYGHRAVQVPGSNKLICSENKQCTEIE</sequence>
<organism evidence="1 2">
    <name type="scientific">Manihot esculenta</name>
    <name type="common">Cassava</name>
    <name type="synonym">Jatropha manihot</name>
    <dbReference type="NCBI Taxonomy" id="3983"/>
    <lineage>
        <taxon>Eukaryota</taxon>
        <taxon>Viridiplantae</taxon>
        <taxon>Streptophyta</taxon>
        <taxon>Embryophyta</taxon>
        <taxon>Tracheophyta</taxon>
        <taxon>Spermatophyta</taxon>
        <taxon>Magnoliopsida</taxon>
        <taxon>eudicotyledons</taxon>
        <taxon>Gunneridae</taxon>
        <taxon>Pentapetalae</taxon>
        <taxon>rosids</taxon>
        <taxon>fabids</taxon>
        <taxon>Malpighiales</taxon>
        <taxon>Euphorbiaceae</taxon>
        <taxon>Crotonoideae</taxon>
        <taxon>Manihoteae</taxon>
        <taxon>Manihot</taxon>
    </lineage>
</organism>
<evidence type="ECO:0000313" key="2">
    <source>
        <dbReference type="Proteomes" id="UP000091857"/>
    </source>
</evidence>
<protein>
    <submittedName>
        <fullName evidence="1">Uncharacterized protein</fullName>
    </submittedName>
</protein>
<keyword evidence="2" id="KW-1185">Reference proteome</keyword>
<gene>
    <name evidence="1" type="ORF">MANES_01G060100v8</name>
</gene>
<reference evidence="2" key="1">
    <citation type="journal article" date="2016" name="Nat. Biotechnol.">
        <title>Sequencing wild and cultivated cassava and related species reveals extensive interspecific hybridization and genetic diversity.</title>
        <authorList>
            <person name="Bredeson J.V."/>
            <person name="Lyons J.B."/>
            <person name="Prochnik S.E."/>
            <person name="Wu G.A."/>
            <person name="Ha C.M."/>
            <person name="Edsinger-Gonzales E."/>
            <person name="Grimwood J."/>
            <person name="Schmutz J."/>
            <person name="Rabbi I.Y."/>
            <person name="Egesi C."/>
            <person name="Nauluvula P."/>
            <person name="Lebot V."/>
            <person name="Ndunguru J."/>
            <person name="Mkamilo G."/>
            <person name="Bart R.S."/>
            <person name="Setter T.L."/>
            <person name="Gleadow R.M."/>
            <person name="Kulakow P."/>
            <person name="Ferguson M.E."/>
            <person name="Rounsley S."/>
            <person name="Rokhsar D.S."/>
        </authorList>
    </citation>
    <scope>NUCLEOTIDE SEQUENCE [LARGE SCALE GENOMIC DNA]</scope>
    <source>
        <strain evidence="2">cv. AM560-2</strain>
    </source>
</reference>
<proteinExistence type="predicted"/>
<dbReference type="EMBL" id="CM004387">
    <property type="protein sequence ID" value="KAG8662059.1"/>
    <property type="molecule type" value="Genomic_DNA"/>
</dbReference>
<comment type="caution">
    <text evidence="1">The sequence shown here is derived from an EMBL/GenBank/DDBJ whole genome shotgun (WGS) entry which is preliminary data.</text>
</comment>
<evidence type="ECO:0000313" key="1">
    <source>
        <dbReference type="EMBL" id="KAG8662059.1"/>
    </source>
</evidence>
<accession>A0ACB7IAG3</accession>